<reference evidence="3 4" key="1">
    <citation type="journal article" date="2023" name="Genome Announc.">
        <title>Pan-Genome Analyses of the Genus Cohnella and Proposal of the Novel Species Cohnella silvisoli sp. nov., Isolated from Forest Soil.</title>
        <authorList>
            <person name="Wang C."/>
            <person name="Mao L."/>
            <person name="Bao G."/>
            <person name="Zhu H."/>
        </authorList>
    </citation>
    <scope>NUCLEOTIDE SEQUENCE [LARGE SCALE GENOMIC DNA]</scope>
    <source>
        <strain evidence="3 4">NL03-T5-1</strain>
    </source>
</reference>
<evidence type="ECO:0000259" key="1">
    <source>
        <dbReference type="Pfam" id="PF07944"/>
    </source>
</evidence>
<evidence type="ECO:0000259" key="2">
    <source>
        <dbReference type="Pfam" id="PF20736"/>
    </source>
</evidence>
<accession>A0ABV1KUD1</accession>
<evidence type="ECO:0000313" key="3">
    <source>
        <dbReference type="EMBL" id="MEQ4483233.1"/>
    </source>
</evidence>
<keyword evidence="3" id="KW-0378">Hydrolase</keyword>
<dbReference type="PANTHER" id="PTHR43465">
    <property type="entry name" value="DUF1680 DOMAIN PROTEIN (AFU_ORTHOLOGUE AFUA_1G08910)"/>
    <property type="match status" value="1"/>
</dbReference>
<dbReference type="InterPro" id="IPR049174">
    <property type="entry name" value="Beta-AFase-like"/>
</dbReference>
<dbReference type="GO" id="GO:0016787">
    <property type="term" value="F:hydrolase activity"/>
    <property type="evidence" value="ECO:0007669"/>
    <property type="project" value="UniProtKB-KW"/>
</dbReference>
<sequence length="613" mass="68654">MTLNKHAFETASDQLFALDQGAINLQSHIHDKILSIIENHLKALDYTKLVDFFRFQKGEFAAGEFWGKTVRSACLAYQYTSDAQLLEILTQSVADLLTTQTEEGCISAFPIDRQPYHSDLWERKYVFLGLLGYYEITQDPAILKAMIKLADYTISQVGPEPKVRIVDTGWAFDGIESSSILEPVMRVYMLTGYQRYLDFAAYIVEEEGACKRENIFEAAFNGRDPKDIGGNGDPAQSIAKAYEMMSCFEGLIEYYRVTGKEHWKEAALKFYNKLLEQEITLLGSGGADKPYNLGPGTGEQWNYTAFEQTNPDIGLMQETCVTVTWMKLCYQLLRLTGDSRIVDEIEKSIHNALIAALKPEGNYFDYFPKFNGTRNSQVNFSYTIGDFPLSCCTANGPMGMALIPFVNVMNSTSGPVVNLYISGDSSVQLPSGRTAQVIIHTDYPKTGSVKIMLALAQNEAFTLKLRIPEWSKQSKLCLNGNEIAAIPGTYAEINHTWSDVDRIELELDMRCRLMDAPIGSNRLGDDFQALVYGPIVLTRDIRFGENINEVVSIISDSEKYVSLTPVVPTVQAHMQFAVPAGQSFFQVIDYASAGTTWDGHSEYRTWCPCPSQH</sequence>
<dbReference type="Proteomes" id="UP001493487">
    <property type="component" value="Unassembled WGS sequence"/>
</dbReference>
<dbReference type="RefSeq" id="WP_232184369.1">
    <property type="nucleotide sequence ID" value="NZ_JAIOAP010000002.1"/>
</dbReference>
<comment type="caution">
    <text evidence="3">The sequence shown here is derived from an EMBL/GenBank/DDBJ whole genome shotgun (WGS) entry which is preliminary data.</text>
</comment>
<gene>
    <name evidence="3" type="ORF">QJS35_12605</name>
</gene>
<dbReference type="Pfam" id="PF20736">
    <property type="entry name" value="Glyco_hydro127M"/>
    <property type="match status" value="1"/>
</dbReference>
<organism evidence="3 4">
    <name type="scientific">Cohnella silvisoli</name>
    <dbReference type="NCBI Taxonomy" id="2873699"/>
    <lineage>
        <taxon>Bacteria</taxon>
        <taxon>Bacillati</taxon>
        <taxon>Bacillota</taxon>
        <taxon>Bacilli</taxon>
        <taxon>Bacillales</taxon>
        <taxon>Paenibacillaceae</taxon>
        <taxon>Cohnella</taxon>
    </lineage>
</organism>
<proteinExistence type="predicted"/>
<protein>
    <submittedName>
        <fullName evidence="3">Glycoside hydrolase family 127 protein</fullName>
    </submittedName>
</protein>
<feature type="domain" description="Non-reducing end beta-L-arabinofuranosidase-like GH127 catalytic" evidence="1">
    <location>
        <begin position="57"/>
        <end position="396"/>
    </location>
</feature>
<dbReference type="EMBL" id="JASKHM010000006">
    <property type="protein sequence ID" value="MEQ4483233.1"/>
    <property type="molecule type" value="Genomic_DNA"/>
</dbReference>
<dbReference type="InterPro" id="IPR012878">
    <property type="entry name" value="Beta-AFase-like_GH127_cat"/>
</dbReference>
<name>A0ABV1KUD1_9BACL</name>
<dbReference type="Pfam" id="PF07944">
    <property type="entry name" value="Beta-AFase-like_GH127_cat"/>
    <property type="match status" value="1"/>
</dbReference>
<feature type="domain" description="Non-reducing end beta-L-arabinofuranosidase-like GH127 middle" evidence="2">
    <location>
        <begin position="417"/>
        <end position="509"/>
    </location>
</feature>
<keyword evidence="4" id="KW-1185">Reference proteome</keyword>
<dbReference type="PANTHER" id="PTHR43465:SF2">
    <property type="entry name" value="DUF1680 DOMAIN PROTEIN (AFU_ORTHOLOGUE AFUA_1G08910)"/>
    <property type="match status" value="1"/>
</dbReference>
<dbReference type="InterPro" id="IPR008928">
    <property type="entry name" value="6-hairpin_glycosidase_sf"/>
</dbReference>
<evidence type="ECO:0000313" key="4">
    <source>
        <dbReference type="Proteomes" id="UP001493487"/>
    </source>
</evidence>
<dbReference type="InterPro" id="IPR049046">
    <property type="entry name" value="Beta-AFase-like_GH127_middle"/>
</dbReference>
<dbReference type="SUPFAM" id="SSF48208">
    <property type="entry name" value="Six-hairpin glycosidases"/>
    <property type="match status" value="1"/>
</dbReference>